<evidence type="ECO:0000313" key="2">
    <source>
        <dbReference type="EMBL" id="MCZ0732595.1"/>
    </source>
</evidence>
<comment type="caution">
    <text evidence="2">The sequence shown here is derived from an EMBL/GenBank/DDBJ whole genome shotgun (WGS) entry which is preliminary data.</text>
</comment>
<dbReference type="EMBL" id="JAPQYE010000081">
    <property type="protein sequence ID" value="MCZ0732595.1"/>
    <property type="molecule type" value="Genomic_DNA"/>
</dbReference>
<accession>A0ABT4HQU1</accession>
<dbReference type="InterPro" id="IPR003870">
    <property type="entry name" value="DUF222"/>
</dbReference>
<organism evidence="2 3">
    <name type="scientific">Mycolicibacterium iranicum</name>
    <name type="common">Mycobacterium iranicum</name>
    <dbReference type="NCBI Taxonomy" id="912594"/>
    <lineage>
        <taxon>Bacteria</taxon>
        <taxon>Bacillati</taxon>
        <taxon>Actinomycetota</taxon>
        <taxon>Actinomycetes</taxon>
        <taxon>Mycobacteriales</taxon>
        <taxon>Mycobacteriaceae</taxon>
        <taxon>Mycolicibacterium</taxon>
    </lineage>
</organism>
<keyword evidence="3" id="KW-1185">Reference proteome</keyword>
<gene>
    <name evidence="2" type="ORF">OY187_31615</name>
</gene>
<sequence length="86" mass="9145">PDDEQPCTSGTPTQEQIDNDHRSLAQRQHDAMLAIGRIALMSGDLGKLNGLPVSVIIRTTLQDLQSRAGIGVTGGGTRLPITDVVR</sequence>
<feature type="non-terminal residue" evidence="2">
    <location>
        <position position="1"/>
    </location>
</feature>
<name>A0ABT4HQU1_MYCIR</name>
<feature type="domain" description="DUF222" evidence="1">
    <location>
        <begin position="13"/>
        <end position="86"/>
    </location>
</feature>
<reference evidence="2" key="1">
    <citation type="submission" date="2022-12" db="EMBL/GenBank/DDBJ databases">
        <title>Whole genome sequence of Mycolicibacterium iranicum strain SBH312.</title>
        <authorList>
            <person name="Jani J."/>
            <person name="Arifin Mustapha Z."/>
            <person name="Ahmed K."/>
            <person name="Kai Ling C."/>
        </authorList>
    </citation>
    <scope>NUCLEOTIDE SEQUENCE</scope>
    <source>
        <strain evidence="2">SBH312</strain>
    </source>
</reference>
<proteinExistence type="predicted"/>
<feature type="non-terminal residue" evidence="2">
    <location>
        <position position="86"/>
    </location>
</feature>
<evidence type="ECO:0000259" key="1">
    <source>
        <dbReference type="Pfam" id="PF02720"/>
    </source>
</evidence>
<dbReference type="RefSeq" id="WP_268788202.1">
    <property type="nucleotide sequence ID" value="NZ_JAPQYE010000081.1"/>
</dbReference>
<evidence type="ECO:0000313" key="3">
    <source>
        <dbReference type="Proteomes" id="UP001084650"/>
    </source>
</evidence>
<protein>
    <submittedName>
        <fullName evidence="2">DUF222 domain-containing protein</fullName>
    </submittedName>
</protein>
<dbReference type="Proteomes" id="UP001084650">
    <property type="component" value="Unassembled WGS sequence"/>
</dbReference>
<dbReference type="Pfam" id="PF02720">
    <property type="entry name" value="DUF222"/>
    <property type="match status" value="1"/>
</dbReference>